<feature type="binding site" evidence="26">
    <location>
        <position position="419"/>
    </location>
    <ligand>
        <name>ATP</name>
        <dbReference type="ChEBI" id="CHEBI:30616"/>
    </ligand>
</feature>
<dbReference type="InterPro" id="IPR000850">
    <property type="entry name" value="Adenylat/UMP-CMP_kin"/>
</dbReference>
<proteinExistence type="inferred from homology"/>
<dbReference type="InterPro" id="IPR006266">
    <property type="entry name" value="UMP_CMP_kinase"/>
</dbReference>
<evidence type="ECO:0000256" key="11">
    <source>
        <dbReference type="ARBA" id="ARBA00023242"/>
    </source>
</evidence>
<comment type="domain">
    <text evidence="26">Consists of three domains, a large central CORE domain and two small peripheral domains, NMPbind and LID, which undergo movements during catalysis. The LID domain closes over the site of phosphoryl transfer upon ATP binding. Assembling and dissambling the active center during each catalytic cycle provides an effective means to prevent ATP hydrolysis.</text>
</comment>
<dbReference type="PRINTS" id="PR00094">
    <property type="entry name" value="ADENYLTKNASE"/>
</dbReference>
<dbReference type="InterPro" id="IPR033690">
    <property type="entry name" value="Adenylat_kinase_CS"/>
</dbReference>
<dbReference type="GO" id="GO:0006221">
    <property type="term" value="P:pyrimidine nucleotide biosynthetic process"/>
    <property type="evidence" value="ECO:0007669"/>
    <property type="project" value="UniProtKB-UniRule"/>
</dbReference>
<comment type="subcellular location">
    <subcellularLocation>
        <location evidence="4 26">Cytoplasm</location>
    </subcellularLocation>
    <subcellularLocation>
        <location evidence="26">Nucleus</location>
    </subcellularLocation>
    <text evidence="26">Predominantly nuclear.</text>
</comment>
<evidence type="ECO:0000256" key="4">
    <source>
        <dbReference type="ARBA" id="ARBA00004496"/>
    </source>
</evidence>
<comment type="catalytic activity">
    <reaction evidence="26">
        <text>dCMP + ATP = dCDP + ADP</text>
        <dbReference type="Rhea" id="RHEA:25094"/>
        <dbReference type="ChEBI" id="CHEBI:30616"/>
        <dbReference type="ChEBI" id="CHEBI:57566"/>
        <dbReference type="ChEBI" id="CHEBI:58593"/>
        <dbReference type="ChEBI" id="CHEBI:456216"/>
        <dbReference type="EC" id="2.7.4.14"/>
    </reaction>
</comment>
<dbReference type="AlphaFoldDB" id="A0A9N7V243"/>
<comment type="catalytic activity">
    <reaction evidence="16">
        <text>CDP + GTP = CTP + GDP</text>
        <dbReference type="Rhea" id="RHEA:79859"/>
        <dbReference type="ChEBI" id="CHEBI:37563"/>
        <dbReference type="ChEBI" id="CHEBI:37565"/>
        <dbReference type="ChEBI" id="CHEBI:58069"/>
        <dbReference type="ChEBI" id="CHEBI:58189"/>
    </reaction>
</comment>
<accession>A0A9N7V243</accession>
<comment type="catalytic activity">
    <reaction evidence="18">
        <text>GTP + UDP = UTP + GDP</text>
        <dbReference type="Rhea" id="RHEA:79863"/>
        <dbReference type="ChEBI" id="CHEBI:37565"/>
        <dbReference type="ChEBI" id="CHEBI:46398"/>
        <dbReference type="ChEBI" id="CHEBI:58189"/>
        <dbReference type="ChEBI" id="CHEBI:58223"/>
    </reaction>
</comment>
<comment type="catalytic activity">
    <reaction evidence="2">
        <text>AMP + ATP = 2 ADP</text>
        <dbReference type="Rhea" id="RHEA:12973"/>
        <dbReference type="ChEBI" id="CHEBI:30616"/>
        <dbReference type="ChEBI" id="CHEBI:456215"/>
        <dbReference type="ChEBI" id="CHEBI:456216"/>
        <dbReference type="EC" id="2.7.4.3"/>
    </reaction>
</comment>
<dbReference type="Gene3D" id="3.40.50.300">
    <property type="entry name" value="P-loop containing nucleotide triphosphate hydrolases"/>
    <property type="match status" value="1"/>
</dbReference>
<comment type="catalytic activity">
    <reaction evidence="13">
        <text>dCDP + GTP = dCTP + GDP</text>
        <dbReference type="Rhea" id="RHEA:79875"/>
        <dbReference type="ChEBI" id="CHEBI:37565"/>
        <dbReference type="ChEBI" id="CHEBI:58189"/>
        <dbReference type="ChEBI" id="CHEBI:58593"/>
        <dbReference type="ChEBI" id="CHEBI:61481"/>
    </reaction>
</comment>
<evidence type="ECO:0000313" key="29">
    <source>
        <dbReference type="Proteomes" id="UP001153269"/>
    </source>
</evidence>
<evidence type="ECO:0000256" key="10">
    <source>
        <dbReference type="ARBA" id="ARBA00022975"/>
    </source>
</evidence>
<sequence>MVWRWERSGGRGGGKYHRSPQPPPPGLPADCRTALGARPQKLQSGLPGAAAAAAAAAAAPPRGVRRLHGSVSSPLVRLHVGAPRSCCSAPGSKLSCQVATGQPGASEAGGGEVGVAAGCLLFVRPSSSRGVSQTPARRPQNTESGLSITLTYMRRRSSRVAASDALRPVPHSRDGGAIQKAAACNAVRPVRSHSWGSMNVVPKEDVSIRVRRASSSGSRVALVGVEVLMLEGGRGGASPGRCLPKPPHRRFESSAAAGGRWCMIGRLFGAVSQRLPSLFSPVSLVMKPKVVFVLGGPGAGKGTQCSNIVENYSYTHLSAGDLLRAERAREGSEFGQLIANFIKDGKIVPVEITINLLRKAMEETMQKDAKKFRFLIDGFPRNEDNLQGWNTVMDGKADVKFVLFFDCGNEVCINRCLERGKNSGRTDDNRESLEKRIQTYLQSTRPIIELYEKQGKVHKVDASRSVDEVFADVKAILDKED</sequence>
<keyword evidence="8 26" id="KW-0418">Kinase</keyword>
<evidence type="ECO:0000256" key="18">
    <source>
        <dbReference type="ARBA" id="ARBA00047439"/>
    </source>
</evidence>
<dbReference type="FunFam" id="3.40.50.300:FF:000315">
    <property type="entry name" value="Adenylate kinase 1"/>
    <property type="match status" value="1"/>
</dbReference>
<dbReference type="HAMAP" id="MF_00235">
    <property type="entry name" value="Adenylate_kinase_Adk"/>
    <property type="match status" value="1"/>
</dbReference>
<comment type="catalytic activity">
    <reaction evidence="19">
        <text>dATP + AMP = dADP + ADP</text>
        <dbReference type="Rhea" id="RHEA:79899"/>
        <dbReference type="ChEBI" id="CHEBI:57667"/>
        <dbReference type="ChEBI" id="CHEBI:61404"/>
        <dbReference type="ChEBI" id="CHEBI:456215"/>
        <dbReference type="ChEBI" id="CHEBI:456216"/>
    </reaction>
</comment>
<evidence type="ECO:0000256" key="12">
    <source>
        <dbReference type="ARBA" id="ARBA00045073"/>
    </source>
</evidence>
<evidence type="ECO:0000256" key="15">
    <source>
        <dbReference type="ARBA" id="ARBA00045110"/>
    </source>
</evidence>
<feature type="binding site" evidence="26">
    <location>
        <position position="385"/>
    </location>
    <ligand>
        <name>CMP</name>
        <dbReference type="ChEBI" id="CHEBI:60377"/>
    </ligand>
</feature>
<organism evidence="28 29">
    <name type="scientific">Pleuronectes platessa</name>
    <name type="common">European plaice</name>
    <dbReference type="NCBI Taxonomy" id="8262"/>
    <lineage>
        <taxon>Eukaryota</taxon>
        <taxon>Metazoa</taxon>
        <taxon>Chordata</taxon>
        <taxon>Craniata</taxon>
        <taxon>Vertebrata</taxon>
        <taxon>Euteleostomi</taxon>
        <taxon>Actinopterygii</taxon>
        <taxon>Neopterygii</taxon>
        <taxon>Teleostei</taxon>
        <taxon>Neoteleostei</taxon>
        <taxon>Acanthomorphata</taxon>
        <taxon>Carangaria</taxon>
        <taxon>Pleuronectiformes</taxon>
        <taxon>Pleuronectoidei</taxon>
        <taxon>Pleuronectidae</taxon>
        <taxon>Pleuronectes</taxon>
    </lineage>
</organism>
<dbReference type="EC" id="2.7.4.6" evidence="26"/>
<evidence type="ECO:0000256" key="24">
    <source>
        <dbReference type="ARBA" id="ARBA00048824"/>
    </source>
</evidence>
<feature type="region of interest" description="LID" evidence="26">
    <location>
        <begin position="418"/>
        <end position="428"/>
    </location>
</feature>
<evidence type="ECO:0000256" key="16">
    <source>
        <dbReference type="ARBA" id="ARBA00045111"/>
    </source>
</evidence>
<dbReference type="CDD" id="cd01428">
    <property type="entry name" value="ADK"/>
    <property type="match status" value="1"/>
</dbReference>
<comment type="catalytic activity">
    <reaction evidence="1 26">
        <text>a 2'-deoxyribonucleoside 5'-diphosphate + ATP = a 2'-deoxyribonucleoside 5'-triphosphate + ADP</text>
        <dbReference type="Rhea" id="RHEA:44640"/>
        <dbReference type="ChEBI" id="CHEBI:30616"/>
        <dbReference type="ChEBI" id="CHEBI:61560"/>
        <dbReference type="ChEBI" id="CHEBI:73316"/>
        <dbReference type="ChEBI" id="CHEBI:456216"/>
        <dbReference type="EC" id="2.7.4.6"/>
    </reaction>
</comment>
<evidence type="ECO:0000256" key="26">
    <source>
        <dbReference type="HAMAP-Rule" id="MF_03172"/>
    </source>
</evidence>
<comment type="catalytic activity">
    <reaction evidence="17">
        <text>UDP + ATP = UTP + ADP</text>
        <dbReference type="Rhea" id="RHEA:25098"/>
        <dbReference type="ChEBI" id="CHEBI:30616"/>
        <dbReference type="ChEBI" id="CHEBI:46398"/>
        <dbReference type="ChEBI" id="CHEBI:58223"/>
        <dbReference type="ChEBI" id="CHEBI:456216"/>
        <dbReference type="EC" id="2.7.4.6"/>
    </reaction>
</comment>
<comment type="catalytic activity">
    <reaction evidence="12">
        <text>dADP + GTP = dATP + GDP</text>
        <dbReference type="Rhea" id="RHEA:79871"/>
        <dbReference type="ChEBI" id="CHEBI:37565"/>
        <dbReference type="ChEBI" id="CHEBI:57667"/>
        <dbReference type="ChEBI" id="CHEBI:58189"/>
        <dbReference type="ChEBI" id="CHEBI:61404"/>
    </reaction>
</comment>
<feature type="binding site" evidence="26">
    <location>
        <position position="324"/>
    </location>
    <ligand>
        <name>a ribonucleoside 5'-phosphate</name>
        <dbReference type="ChEBI" id="CHEBI:58043"/>
    </ligand>
</feature>
<evidence type="ECO:0000256" key="14">
    <source>
        <dbReference type="ARBA" id="ARBA00045096"/>
    </source>
</evidence>
<dbReference type="InterPro" id="IPR027417">
    <property type="entry name" value="P-loop_NTPase"/>
</dbReference>
<feature type="binding site" evidence="26">
    <location>
        <begin position="378"/>
        <end position="381"/>
    </location>
    <ligand>
        <name>a ribonucleoside 5'-phosphate</name>
        <dbReference type="ChEBI" id="CHEBI:58043"/>
    </ligand>
</feature>
<comment type="catalytic activity">
    <reaction evidence="3 26">
        <text>a ribonucleoside 5'-diphosphate + ATP = a ribonucleoside 5'-triphosphate + ADP</text>
        <dbReference type="Rhea" id="RHEA:18113"/>
        <dbReference type="ChEBI" id="CHEBI:30616"/>
        <dbReference type="ChEBI" id="CHEBI:57930"/>
        <dbReference type="ChEBI" id="CHEBI:61557"/>
        <dbReference type="ChEBI" id="CHEBI:456216"/>
        <dbReference type="EC" id="2.7.4.6"/>
    </reaction>
</comment>
<feature type="binding site" evidence="26">
    <location>
        <position position="436"/>
    </location>
    <ligand>
        <name>a ribonucleoside 5'-phosphate</name>
        <dbReference type="ChEBI" id="CHEBI:58043"/>
    </ligand>
</feature>
<protein>
    <recommendedName>
        <fullName evidence="26">UMP-CMP kinase</fullName>
        <ecNumber evidence="26">2.7.4.14</ecNumber>
    </recommendedName>
    <alternativeName>
        <fullName evidence="26">Deoxycytidylate kinase</fullName>
        <shortName evidence="26">CK</shortName>
        <shortName evidence="26">dCMP kinase</shortName>
    </alternativeName>
    <alternativeName>
        <fullName evidence="26">Nucleoside-diphosphate kinase</fullName>
        <ecNumber evidence="26">2.7.4.6</ecNumber>
    </alternativeName>
    <alternativeName>
        <fullName evidence="26">Uridine monophosphate/cytidine monophosphate kinase</fullName>
        <shortName evidence="26">UMP/CMP kinase</shortName>
        <shortName evidence="26">UMP/CMPK</shortName>
    </alternativeName>
</protein>
<keyword evidence="11 26" id="KW-0539">Nucleus</keyword>
<evidence type="ECO:0000313" key="28">
    <source>
        <dbReference type="EMBL" id="CAB1444049.1"/>
    </source>
</evidence>
<keyword evidence="6 26" id="KW-0808">Transferase</keyword>
<evidence type="ECO:0000256" key="17">
    <source>
        <dbReference type="ARBA" id="ARBA00047390"/>
    </source>
</evidence>
<comment type="similarity">
    <text evidence="26">Belongs to the adenylate kinase family. UMP-CMP kinase subfamily.</text>
</comment>
<comment type="subunit">
    <text evidence="26">Monomer.</text>
</comment>
<comment type="function">
    <text evidence="26">Catalyzes the phosphorylation of pyrimidine nucleoside monophosphates at the expense of ATP. Plays an important role in de novo pyrimidine nucleotide biosynthesis. Has preference for UMP and CMP as phosphate acceptors. Also displays broad nucleoside diphosphate kinase activity.</text>
</comment>
<keyword evidence="29" id="KW-1185">Reference proteome</keyword>
<evidence type="ECO:0000256" key="23">
    <source>
        <dbReference type="ARBA" id="ARBA00048759"/>
    </source>
</evidence>
<reference evidence="28" key="1">
    <citation type="submission" date="2020-03" db="EMBL/GenBank/DDBJ databases">
        <authorList>
            <person name="Weist P."/>
        </authorList>
    </citation>
    <scope>NUCLEOTIDE SEQUENCE</scope>
</reference>
<comment type="catalytic activity">
    <reaction evidence="20 26">
        <text>UMP + ATP = UDP + ADP</text>
        <dbReference type="Rhea" id="RHEA:24400"/>
        <dbReference type="ChEBI" id="CHEBI:30616"/>
        <dbReference type="ChEBI" id="CHEBI:57865"/>
        <dbReference type="ChEBI" id="CHEBI:58223"/>
        <dbReference type="ChEBI" id="CHEBI:456216"/>
        <dbReference type="EC" id="2.7.4.14"/>
    </reaction>
</comment>
<evidence type="ECO:0000256" key="5">
    <source>
        <dbReference type="ARBA" id="ARBA00022490"/>
    </source>
</evidence>
<keyword evidence="7 26" id="KW-0547">Nucleotide-binding</keyword>
<evidence type="ECO:0000256" key="21">
    <source>
        <dbReference type="ARBA" id="ARBA00048564"/>
    </source>
</evidence>
<evidence type="ECO:0000256" key="3">
    <source>
        <dbReference type="ARBA" id="ARBA00000937"/>
    </source>
</evidence>
<evidence type="ECO:0000256" key="9">
    <source>
        <dbReference type="ARBA" id="ARBA00022840"/>
    </source>
</evidence>
<dbReference type="GO" id="GO:0005634">
    <property type="term" value="C:nucleus"/>
    <property type="evidence" value="ECO:0007669"/>
    <property type="project" value="UniProtKB-SubCell"/>
</dbReference>
<dbReference type="SUPFAM" id="SSF52540">
    <property type="entry name" value="P-loop containing nucleoside triphosphate hydrolases"/>
    <property type="match status" value="1"/>
</dbReference>
<dbReference type="GO" id="GO:0006207">
    <property type="term" value="P:'de novo' pyrimidine nucleobase biosynthetic process"/>
    <property type="evidence" value="ECO:0007669"/>
    <property type="project" value="InterPro"/>
</dbReference>
<comment type="catalytic activity">
    <reaction evidence="24">
        <text>dAMP + ATP = dADP + ADP</text>
        <dbReference type="Rhea" id="RHEA:23100"/>
        <dbReference type="ChEBI" id="CHEBI:30616"/>
        <dbReference type="ChEBI" id="CHEBI:57667"/>
        <dbReference type="ChEBI" id="CHEBI:58245"/>
        <dbReference type="ChEBI" id="CHEBI:456216"/>
    </reaction>
</comment>
<evidence type="ECO:0000256" key="25">
    <source>
        <dbReference type="ARBA" id="ARBA00048851"/>
    </source>
</evidence>
<comment type="caution">
    <text evidence="28">The sequence shown here is derived from an EMBL/GenBank/DDBJ whole genome shotgun (WGS) entry which is preliminary data.</text>
</comment>
<evidence type="ECO:0000256" key="20">
    <source>
        <dbReference type="ARBA" id="ARBA00048116"/>
    </source>
</evidence>
<comment type="catalytic activity">
    <reaction evidence="26">
        <text>CMP + ATP = CDP + ADP</text>
        <dbReference type="Rhea" id="RHEA:11600"/>
        <dbReference type="ChEBI" id="CHEBI:30616"/>
        <dbReference type="ChEBI" id="CHEBI:58069"/>
        <dbReference type="ChEBI" id="CHEBI:60377"/>
        <dbReference type="ChEBI" id="CHEBI:456216"/>
        <dbReference type="EC" id="2.7.4.14"/>
    </reaction>
</comment>
<dbReference type="HAMAP" id="MF_03172">
    <property type="entry name" value="Adenylate_kinase_UMP_CMP_kin"/>
    <property type="match status" value="1"/>
</dbReference>
<dbReference type="GO" id="GO:0005737">
    <property type="term" value="C:cytoplasm"/>
    <property type="evidence" value="ECO:0007669"/>
    <property type="project" value="UniProtKB-SubCell"/>
</dbReference>
<feature type="binding site" evidence="26">
    <location>
        <position position="464"/>
    </location>
    <ligand>
        <name>ATP</name>
        <dbReference type="ChEBI" id="CHEBI:30616"/>
    </ligand>
</feature>
<feature type="binding site" evidence="26">
    <location>
        <position position="425"/>
    </location>
    <ligand>
        <name>a ribonucleoside 5'-phosphate</name>
        <dbReference type="ChEBI" id="CHEBI:58043"/>
    </ligand>
</feature>
<keyword evidence="9 26" id="KW-0067">ATP-binding</keyword>
<keyword evidence="5 26" id="KW-0963">Cytoplasm</keyword>
<feature type="region of interest" description="Disordered" evidence="27">
    <location>
        <begin position="127"/>
        <end position="146"/>
    </location>
</feature>
<comment type="catalytic activity">
    <reaction evidence="21">
        <text>GDP + ATP = GTP + ADP</text>
        <dbReference type="Rhea" id="RHEA:27686"/>
        <dbReference type="ChEBI" id="CHEBI:30616"/>
        <dbReference type="ChEBI" id="CHEBI:37565"/>
        <dbReference type="ChEBI" id="CHEBI:58189"/>
        <dbReference type="ChEBI" id="CHEBI:456216"/>
        <dbReference type="EC" id="2.7.4.6"/>
    </reaction>
</comment>
<dbReference type="PROSITE" id="PS00113">
    <property type="entry name" value="ADENYLATE_KINASE"/>
    <property type="match status" value="1"/>
</dbReference>
<evidence type="ECO:0000256" key="27">
    <source>
        <dbReference type="SAM" id="MobiDB-lite"/>
    </source>
</evidence>
<name>A0A9N7V243_PLEPL</name>
<feature type="binding site" evidence="26">
    <location>
        <begin position="298"/>
        <end position="303"/>
    </location>
    <ligand>
        <name>ATP</name>
        <dbReference type="ChEBI" id="CHEBI:30616"/>
    </ligand>
</feature>
<dbReference type="Proteomes" id="UP001153269">
    <property type="component" value="Unassembled WGS sequence"/>
</dbReference>
<comment type="catalytic activity">
    <reaction evidence="22">
        <text>dTDP + GTP = dTTP + GDP</text>
        <dbReference type="Rhea" id="RHEA:79867"/>
        <dbReference type="ChEBI" id="CHEBI:37565"/>
        <dbReference type="ChEBI" id="CHEBI:37568"/>
        <dbReference type="ChEBI" id="CHEBI:58189"/>
        <dbReference type="ChEBI" id="CHEBI:58369"/>
    </reaction>
</comment>
<gene>
    <name evidence="26" type="primary">CMPK1</name>
    <name evidence="26" type="synonym">CMPK</name>
    <name evidence="28" type="ORF">PLEPLA_LOCUS31765</name>
</gene>
<dbReference type="GO" id="GO:0004017">
    <property type="term" value="F:AMP kinase activity"/>
    <property type="evidence" value="ECO:0007669"/>
    <property type="project" value="UniProtKB-EC"/>
</dbReference>
<feature type="binding site" evidence="26">
    <location>
        <begin position="346"/>
        <end position="348"/>
    </location>
    <ligand>
        <name>a ribonucleoside 5'-phosphate</name>
        <dbReference type="ChEBI" id="CHEBI:58043"/>
    </ligand>
</feature>
<comment type="catalytic activity">
    <reaction evidence="15">
        <text>dAMP + dATP = 2 dADP</text>
        <dbReference type="Rhea" id="RHEA:78311"/>
        <dbReference type="ChEBI" id="CHEBI:57667"/>
        <dbReference type="ChEBI" id="CHEBI:58245"/>
        <dbReference type="ChEBI" id="CHEBI:61404"/>
    </reaction>
</comment>
<evidence type="ECO:0000256" key="6">
    <source>
        <dbReference type="ARBA" id="ARBA00022679"/>
    </source>
</evidence>
<dbReference type="GO" id="GO:0004550">
    <property type="term" value="F:nucleoside diphosphate kinase activity"/>
    <property type="evidence" value="ECO:0007669"/>
    <property type="project" value="UniProtKB-EC"/>
</dbReference>
<dbReference type="PANTHER" id="PTHR23359">
    <property type="entry name" value="NUCLEOTIDE KINASE"/>
    <property type="match status" value="1"/>
</dbReference>
<evidence type="ECO:0000256" key="22">
    <source>
        <dbReference type="ARBA" id="ARBA00048620"/>
    </source>
</evidence>
<feature type="region of interest" description="Disordered" evidence="27">
    <location>
        <begin position="1"/>
        <end position="33"/>
    </location>
</feature>
<dbReference type="GO" id="GO:0005524">
    <property type="term" value="F:ATP binding"/>
    <property type="evidence" value="ECO:0007669"/>
    <property type="project" value="UniProtKB-KW"/>
</dbReference>
<evidence type="ECO:0000256" key="19">
    <source>
        <dbReference type="ARBA" id="ARBA00047801"/>
    </source>
</evidence>
<comment type="cofactor">
    <cofactor evidence="26">
        <name>Mg(2+)</name>
        <dbReference type="ChEBI" id="CHEBI:18420"/>
    </cofactor>
    <text evidence="26">Binds 1 Mg(2+) ion per monomer.</text>
</comment>
<dbReference type="NCBIfam" id="TIGR01359">
    <property type="entry name" value="UMP_CMP_kin_fam"/>
    <property type="match status" value="1"/>
</dbReference>
<dbReference type="EC" id="2.7.4.14" evidence="26"/>
<keyword evidence="10 26" id="KW-0665">Pyrimidine biosynthesis</keyword>
<evidence type="ECO:0000256" key="13">
    <source>
        <dbReference type="ARBA" id="ARBA00045094"/>
    </source>
</evidence>
<dbReference type="EMBL" id="CADEAL010003279">
    <property type="protein sequence ID" value="CAB1444049.1"/>
    <property type="molecule type" value="Genomic_DNA"/>
</dbReference>
<comment type="catalytic activity">
    <reaction evidence="25">
        <text>thiamine diphosphate + ADP = thiamine triphosphate + AMP</text>
        <dbReference type="Rhea" id="RHEA:69180"/>
        <dbReference type="ChEBI" id="CHEBI:58937"/>
        <dbReference type="ChEBI" id="CHEBI:58938"/>
        <dbReference type="ChEBI" id="CHEBI:456215"/>
        <dbReference type="ChEBI" id="CHEBI:456216"/>
    </reaction>
</comment>
<evidence type="ECO:0000256" key="1">
    <source>
        <dbReference type="ARBA" id="ARBA00000082"/>
    </source>
</evidence>
<dbReference type="Pfam" id="PF00406">
    <property type="entry name" value="ADK"/>
    <property type="match status" value="1"/>
</dbReference>
<feature type="region of interest" description="NMPbind" evidence="26">
    <location>
        <begin position="318"/>
        <end position="348"/>
    </location>
</feature>
<evidence type="ECO:0000256" key="8">
    <source>
        <dbReference type="ARBA" id="ARBA00022777"/>
    </source>
</evidence>
<comment type="catalytic activity">
    <reaction evidence="14">
        <text>a ribonucleoside 5'-phosphate + ATP = a ribonucleoside 5'-diphosphate + ADP</text>
        <dbReference type="Rhea" id="RHEA:24036"/>
        <dbReference type="ChEBI" id="CHEBI:30616"/>
        <dbReference type="ChEBI" id="CHEBI:57930"/>
        <dbReference type="ChEBI" id="CHEBI:58043"/>
        <dbReference type="ChEBI" id="CHEBI:456216"/>
        <dbReference type="EC" id="2.7.4.4"/>
    </reaction>
</comment>
<comment type="catalytic activity">
    <reaction evidence="23">
        <text>dGDP + ATP = dGTP + ADP</text>
        <dbReference type="Rhea" id="RHEA:27690"/>
        <dbReference type="ChEBI" id="CHEBI:30616"/>
        <dbReference type="ChEBI" id="CHEBI:58595"/>
        <dbReference type="ChEBI" id="CHEBI:61429"/>
        <dbReference type="ChEBI" id="CHEBI:456216"/>
        <dbReference type="EC" id="2.7.4.6"/>
    </reaction>
</comment>
<evidence type="ECO:0000256" key="2">
    <source>
        <dbReference type="ARBA" id="ARBA00000582"/>
    </source>
</evidence>
<evidence type="ECO:0000256" key="7">
    <source>
        <dbReference type="ARBA" id="ARBA00022741"/>
    </source>
</evidence>